<evidence type="ECO:0000256" key="6">
    <source>
        <dbReference type="ARBA" id="ARBA00023015"/>
    </source>
</evidence>
<dbReference type="PANTHER" id="PTHR31576:SF2">
    <property type="entry name" value="TATA BOX-BINDING PROTEIN-ASSOCIATED FACTOR RNA POLYMERASE I SUBUNIT B"/>
    <property type="match status" value="1"/>
</dbReference>
<organism evidence="12 13">
    <name type="scientific">Metschnikowia bicuspidata var. bicuspidata NRRL YB-4993</name>
    <dbReference type="NCBI Taxonomy" id="869754"/>
    <lineage>
        <taxon>Eukaryota</taxon>
        <taxon>Fungi</taxon>
        <taxon>Dikarya</taxon>
        <taxon>Ascomycota</taxon>
        <taxon>Saccharomycotina</taxon>
        <taxon>Pichiomycetes</taxon>
        <taxon>Metschnikowiaceae</taxon>
        <taxon>Metschnikowia</taxon>
    </lineage>
</organism>
<sequence length="460" mass="52673">MSQTKWIRGPICGIDNCRSRLYKRDAGRKFCQFGHIAEGDLDIEDEDGESYTQTKRLNIHFTDTGFGSQASSKATNDASILANLGDKRLYGTDGLVHQYKCFQYILRDVTPKVVRHLYGAFGSTAVESLIAAADPILKLLWVRFVKQTFGNTTPSVSELYILIYLALRQLNRYPVFIDQYIEMVSQNKVPVLNALSLLPPDMRILLPVSSAAVFSPSKVLVEDAFYVLLAKWSTDLDLRNVCATPLDYSYPIVFKLLTDLRIPHAPQLLAVYHELALEITLGVLKQQSLYSILTVPEIQILGLVQYVLHLYLLASPEIFHIQQWIQWIEQDQELPCFRNRNHNMPIDEIVCLSKKQISKYLDWVHENIIPPKYKDPETEELSIMDKKLNKIFEFRSGNEAPTSHILKPPLKLVENDLSASDRARIENHIRNYVCARYGVKSSTLRGVYDRIDGNLRQRLK</sequence>
<reference evidence="12 13" key="1">
    <citation type="submission" date="2016-05" db="EMBL/GenBank/DDBJ databases">
        <title>Comparative genomics of biotechnologically important yeasts.</title>
        <authorList>
            <consortium name="DOE Joint Genome Institute"/>
            <person name="Riley R."/>
            <person name="Haridas S."/>
            <person name="Wolfe K.H."/>
            <person name="Lopes M.R."/>
            <person name="Hittinger C.T."/>
            <person name="Goker M."/>
            <person name="Salamov A."/>
            <person name="Wisecaver J."/>
            <person name="Long T.M."/>
            <person name="Aerts A.L."/>
            <person name="Barry K."/>
            <person name="Choi C."/>
            <person name="Clum A."/>
            <person name="Coughlan A.Y."/>
            <person name="Deshpande S."/>
            <person name="Douglass A.P."/>
            <person name="Hanson S.J."/>
            <person name="Klenk H.-P."/>
            <person name="LaButti K."/>
            <person name="Lapidus A."/>
            <person name="Lindquist E."/>
            <person name="Lipzen A."/>
            <person name="Meier-kolthoff J.P."/>
            <person name="Ohm R.A."/>
            <person name="Otillar R.P."/>
            <person name="Pangilinan J."/>
            <person name="Peng Y."/>
            <person name="Rokas A."/>
            <person name="Rosa C.A."/>
            <person name="Scheuner C."/>
            <person name="Sibirny A.A."/>
            <person name="Slot J.C."/>
            <person name="Stielow J.B."/>
            <person name="Sun H."/>
            <person name="Kurtzman C.P."/>
            <person name="Blackwell M."/>
            <person name="Grigoriev I.V."/>
            <person name="Jeffries T.W."/>
        </authorList>
    </citation>
    <scope>NUCLEOTIDE SEQUENCE [LARGE SCALE GENOMIC DNA]</scope>
    <source>
        <strain evidence="12 13">NRRL YB-4993</strain>
    </source>
</reference>
<gene>
    <name evidence="12" type="ORF">METBIDRAFT_9714</name>
</gene>
<keyword evidence="6" id="KW-0805">Transcription regulation</keyword>
<accession>A0A1A0HHG8</accession>
<feature type="domain" description="RRN7-type" evidence="10">
    <location>
        <begin position="6"/>
        <end position="38"/>
    </location>
</feature>
<evidence type="ECO:0000256" key="5">
    <source>
        <dbReference type="ARBA" id="ARBA00022833"/>
    </source>
</evidence>
<comment type="subcellular location">
    <subcellularLocation>
        <location evidence="1">Nucleus</location>
        <location evidence="1">Nucleolus</location>
    </subcellularLocation>
</comment>
<proteinExistence type="inferred from homology"/>
<keyword evidence="7" id="KW-0238">DNA-binding</keyword>
<evidence type="ECO:0000256" key="3">
    <source>
        <dbReference type="ARBA" id="ARBA00022723"/>
    </source>
</evidence>
<comment type="caution">
    <text evidence="12">The sequence shown here is derived from an EMBL/GenBank/DDBJ whole genome shotgun (WGS) entry which is preliminary data.</text>
</comment>
<protein>
    <submittedName>
        <fullName evidence="12">Uncharacterized protein</fullName>
    </submittedName>
</protein>
<evidence type="ECO:0000256" key="9">
    <source>
        <dbReference type="ARBA" id="ARBA00023242"/>
    </source>
</evidence>
<keyword evidence="8" id="KW-0804">Transcription</keyword>
<dbReference type="EMBL" id="LXTC01000001">
    <property type="protein sequence ID" value="OBA23451.1"/>
    <property type="molecule type" value="Genomic_DNA"/>
</dbReference>
<name>A0A1A0HHG8_9ASCO</name>
<dbReference type="Pfam" id="PF11781">
    <property type="entry name" value="Zn_ribbon_RRN7"/>
    <property type="match status" value="1"/>
</dbReference>
<feature type="domain" description="Rrn7/TAF1B N-terminal cyclin" evidence="11">
    <location>
        <begin position="152"/>
        <end position="199"/>
    </location>
</feature>
<dbReference type="InterPro" id="IPR021752">
    <property type="entry name" value="TF_Rrn7_Zf"/>
</dbReference>
<dbReference type="RefSeq" id="XP_018713932.1">
    <property type="nucleotide sequence ID" value="XM_018859445.1"/>
</dbReference>
<dbReference type="GO" id="GO:0001164">
    <property type="term" value="F:RNA polymerase I core promoter sequence-specific DNA binding"/>
    <property type="evidence" value="ECO:0007669"/>
    <property type="project" value="InterPro"/>
</dbReference>
<comment type="similarity">
    <text evidence="2">Belongs to the RRN7/TAF1B family.</text>
</comment>
<evidence type="ECO:0000256" key="4">
    <source>
        <dbReference type="ARBA" id="ARBA00022771"/>
    </source>
</evidence>
<evidence type="ECO:0000313" key="13">
    <source>
        <dbReference type="Proteomes" id="UP000092555"/>
    </source>
</evidence>
<keyword evidence="3" id="KW-0479">Metal-binding</keyword>
<keyword evidence="13" id="KW-1185">Reference proteome</keyword>
<dbReference type="STRING" id="869754.A0A1A0HHG8"/>
<evidence type="ECO:0000259" key="10">
    <source>
        <dbReference type="Pfam" id="PF11781"/>
    </source>
</evidence>
<dbReference type="GeneID" id="30032420"/>
<dbReference type="Pfam" id="PF20644">
    <property type="entry name" value="Rrn7_cyclin_N"/>
    <property type="match status" value="1"/>
</dbReference>
<evidence type="ECO:0000256" key="8">
    <source>
        <dbReference type="ARBA" id="ARBA00023163"/>
    </source>
</evidence>
<dbReference type="PANTHER" id="PTHR31576">
    <property type="entry name" value="TATA BOX-BINDING PROTEIN-ASSOCIATED FACTOR RNA POLYMERASE I SUBUNIT B"/>
    <property type="match status" value="1"/>
</dbReference>
<keyword evidence="5" id="KW-0862">Zinc</keyword>
<evidence type="ECO:0000259" key="11">
    <source>
        <dbReference type="Pfam" id="PF20644"/>
    </source>
</evidence>
<dbReference type="OrthoDB" id="428577at2759"/>
<dbReference type="GO" id="GO:0008270">
    <property type="term" value="F:zinc ion binding"/>
    <property type="evidence" value="ECO:0007669"/>
    <property type="project" value="UniProtKB-KW"/>
</dbReference>
<keyword evidence="4" id="KW-0863">Zinc-finger</keyword>
<evidence type="ECO:0000256" key="2">
    <source>
        <dbReference type="ARBA" id="ARBA00006899"/>
    </source>
</evidence>
<evidence type="ECO:0000256" key="7">
    <source>
        <dbReference type="ARBA" id="ARBA00023125"/>
    </source>
</evidence>
<keyword evidence="9" id="KW-0539">Nucleus</keyword>
<dbReference type="InterPro" id="IPR048540">
    <property type="entry name" value="Rrn7_cyclin_N"/>
</dbReference>
<dbReference type="GO" id="GO:0042790">
    <property type="term" value="P:nucleolar large rRNA transcription by RNA polymerase I"/>
    <property type="evidence" value="ECO:0007669"/>
    <property type="project" value="TreeGrafter"/>
</dbReference>
<dbReference type="AlphaFoldDB" id="A0A1A0HHG8"/>
<dbReference type="Proteomes" id="UP000092555">
    <property type="component" value="Unassembled WGS sequence"/>
</dbReference>
<dbReference type="InterPro" id="IPR033599">
    <property type="entry name" value="TAF1B/Rrn7"/>
</dbReference>
<dbReference type="GO" id="GO:0070860">
    <property type="term" value="C:RNA polymerase I core factor complex"/>
    <property type="evidence" value="ECO:0007669"/>
    <property type="project" value="InterPro"/>
</dbReference>
<evidence type="ECO:0000256" key="1">
    <source>
        <dbReference type="ARBA" id="ARBA00004604"/>
    </source>
</evidence>
<evidence type="ECO:0000313" key="12">
    <source>
        <dbReference type="EMBL" id="OBA23451.1"/>
    </source>
</evidence>